<dbReference type="STRING" id="706434.HMPREF9429_00660"/>
<accession>E2ZB34</accession>
<protein>
    <submittedName>
        <fullName evidence="1">Uncharacterized protein</fullName>
    </submittedName>
</protein>
<gene>
    <name evidence="1" type="ORF">HMPREF9429_00660</name>
</gene>
<dbReference type="HOGENOM" id="CLU_2955190_0_0_9"/>
<comment type="caution">
    <text evidence="1">The sequence shown here is derived from an EMBL/GenBank/DDBJ whole genome shotgun (WGS) entry which is preliminary data.</text>
</comment>
<keyword evidence="2" id="KW-1185">Reference proteome</keyword>
<name>E2ZB34_9FIRM</name>
<dbReference type="Proteomes" id="UP000003195">
    <property type="component" value="Unassembled WGS sequence"/>
</dbReference>
<dbReference type="AlphaFoldDB" id="E2ZB34"/>
<evidence type="ECO:0000313" key="2">
    <source>
        <dbReference type="Proteomes" id="UP000003195"/>
    </source>
</evidence>
<organism evidence="1 2">
    <name type="scientific">Megasphaera micronuciformis F0359</name>
    <dbReference type="NCBI Taxonomy" id="706434"/>
    <lineage>
        <taxon>Bacteria</taxon>
        <taxon>Bacillati</taxon>
        <taxon>Bacillota</taxon>
        <taxon>Negativicutes</taxon>
        <taxon>Veillonellales</taxon>
        <taxon>Veillonellaceae</taxon>
        <taxon>Megasphaera</taxon>
    </lineage>
</organism>
<evidence type="ECO:0000313" key="1">
    <source>
        <dbReference type="EMBL" id="EFQ04454.1"/>
    </source>
</evidence>
<reference evidence="1 2" key="1">
    <citation type="submission" date="2010-08" db="EMBL/GenBank/DDBJ databases">
        <authorList>
            <person name="Weinstock G."/>
            <person name="Sodergren E."/>
            <person name="Clifton S."/>
            <person name="Fulton L."/>
            <person name="Fulton B."/>
            <person name="Courtney L."/>
            <person name="Fronick C."/>
            <person name="Harrison M."/>
            <person name="Strong C."/>
            <person name="Farmer C."/>
            <person name="Delahaunty K."/>
            <person name="Markovic C."/>
            <person name="Hall O."/>
            <person name="Minx P."/>
            <person name="Tomlinson C."/>
            <person name="Mitreva M."/>
            <person name="Hou S."/>
            <person name="Chen J."/>
            <person name="Wollam A."/>
            <person name="Pepin K.H."/>
            <person name="Johnson M."/>
            <person name="Bhonagiri V."/>
            <person name="Zhang X."/>
            <person name="Suruliraj S."/>
            <person name="Warren W."/>
            <person name="Chinwalla A."/>
            <person name="Mardis E.R."/>
            <person name="Wilson R.K."/>
        </authorList>
    </citation>
    <scope>NUCLEOTIDE SEQUENCE [LARGE SCALE GENOMIC DNA]</scope>
    <source>
        <strain evidence="1 2">F0359</strain>
    </source>
</reference>
<proteinExistence type="predicted"/>
<dbReference type="EMBL" id="AECS01000018">
    <property type="protein sequence ID" value="EFQ04454.1"/>
    <property type="molecule type" value="Genomic_DNA"/>
</dbReference>
<sequence length="59" mass="7022">MRRSSGGWEKRGQQAPTLLYAVLSHIGKVFFYKKNQELVIMNKFDNLIKKHEFNSFINY</sequence>